<dbReference type="AlphaFoldDB" id="A0A072TVC5"/>
<evidence type="ECO:0000313" key="5">
    <source>
        <dbReference type="Proteomes" id="UP000002051"/>
    </source>
</evidence>
<dbReference type="InterPro" id="IPR052929">
    <property type="entry name" value="RNase_H-like_EbsB-rel"/>
</dbReference>
<reference evidence="4" key="3">
    <citation type="submission" date="2015-04" db="UniProtKB">
        <authorList>
            <consortium name="EnsemblPlants"/>
        </authorList>
    </citation>
    <scope>IDENTIFICATION</scope>
    <source>
        <strain evidence="4">cv. Jemalong A17</strain>
    </source>
</reference>
<evidence type="ECO:0000313" key="3">
    <source>
        <dbReference type="EMBL" id="KEH21136.1"/>
    </source>
</evidence>
<dbReference type="PANTHER" id="PTHR47074:SF48">
    <property type="entry name" value="POLYNUCLEOTIDYL TRANSFERASE, RIBONUCLEASE H-LIKE SUPERFAMILY PROTEIN"/>
    <property type="match status" value="1"/>
</dbReference>
<proteinExistence type="predicted"/>
<evidence type="ECO:0000259" key="2">
    <source>
        <dbReference type="Pfam" id="PF13456"/>
    </source>
</evidence>
<dbReference type="EMBL" id="CM001224">
    <property type="protein sequence ID" value="KEH21136.1"/>
    <property type="molecule type" value="Genomic_DNA"/>
</dbReference>
<dbReference type="PANTHER" id="PTHR47074">
    <property type="entry name" value="BNAC02G40300D PROTEIN"/>
    <property type="match status" value="1"/>
</dbReference>
<evidence type="ECO:0000256" key="1">
    <source>
        <dbReference type="SAM" id="MobiDB-lite"/>
    </source>
</evidence>
<evidence type="ECO:0000313" key="4">
    <source>
        <dbReference type="EnsemblPlants" id="KEH21136"/>
    </source>
</evidence>
<feature type="domain" description="RNase H type-1" evidence="2">
    <location>
        <begin position="69"/>
        <end position="162"/>
    </location>
</feature>
<dbReference type="Pfam" id="PF13456">
    <property type="entry name" value="RVT_3"/>
    <property type="match status" value="1"/>
</dbReference>
<dbReference type="EnsemblPlants" id="KEH21136">
    <property type="protein sequence ID" value="KEH21136"/>
    <property type="gene ID" value="MTR_8g098925"/>
</dbReference>
<dbReference type="HOGENOM" id="CLU_104361_0_0_1"/>
<dbReference type="GO" id="GO:0003676">
    <property type="term" value="F:nucleic acid binding"/>
    <property type="evidence" value="ECO:0007669"/>
    <property type="project" value="InterPro"/>
</dbReference>
<sequence length="162" mass="18000">MEDWYAANTTIPAASCNNTSTNSVRNDQMTTTTPVRQSGSCTTRNSSDTTTDMSSVRWQRPQQGRPKCIGICIRDDEGTFVLAKTVSISPMCSVAVGEALDLFHALQWLSNMQSDNVDFILDSKITTNAFNHRRIDVTKFSQVISACQSLFNTHFSNSKVEF</sequence>
<reference evidence="3 5" key="1">
    <citation type="journal article" date="2011" name="Nature">
        <title>The Medicago genome provides insight into the evolution of rhizobial symbioses.</title>
        <authorList>
            <person name="Young N.D."/>
            <person name="Debelle F."/>
            <person name="Oldroyd G.E."/>
            <person name="Geurts R."/>
            <person name="Cannon S.B."/>
            <person name="Udvardi M.K."/>
            <person name="Benedito V.A."/>
            <person name="Mayer K.F."/>
            <person name="Gouzy J."/>
            <person name="Schoof H."/>
            <person name="Van de Peer Y."/>
            <person name="Proost S."/>
            <person name="Cook D.R."/>
            <person name="Meyers B.C."/>
            <person name="Spannagl M."/>
            <person name="Cheung F."/>
            <person name="De Mita S."/>
            <person name="Krishnakumar V."/>
            <person name="Gundlach H."/>
            <person name="Zhou S."/>
            <person name="Mudge J."/>
            <person name="Bharti A.K."/>
            <person name="Murray J.D."/>
            <person name="Naoumkina M.A."/>
            <person name="Rosen B."/>
            <person name="Silverstein K.A."/>
            <person name="Tang H."/>
            <person name="Rombauts S."/>
            <person name="Zhao P.X."/>
            <person name="Zhou P."/>
            <person name="Barbe V."/>
            <person name="Bardou P."/>
            <person name="Bechner M."/>
            <person name="Bellec A."/>
            <person name="Berger A."/>
            <person name="Berges H."/>
            <person name="Bidwell S."/>
            <person name="Bisseling T."/>
            <person name="Choisne N."/>
            <person name="Couloux A."/>
            <person name="Denny R."/>
            <person name="Deshpande S."/>
            <person name="Dai X."/>
            <person name="Doyle J.J."/>
            <person name="Dudez A.M."/>
            <person name="Farmer A.D."/>
            <person name="Fouteau S."/>
            <person name="Franken C."/>
            <person name="Gibelin C."/>
            <person name="Gish J."/>
            <person name="Goldstein S."/>
            <person name="Gonzalez A.J."/>
            <person name="Green P.J."/>
            <person name="Hallab A."/>
            <person name="Hartog M."/>
            <person name="Hua A."/>
            <person name="Humphray S.J."/>
            <person name="Jeong D.H."/>
            <person name="Jing Y."/>
            <person name="Jocker A."/>
            <person name="Kenton S.M."/>
            <person name="Kim D.J."/>
            <person name="Klee K."/>
            <person name="Lai H."/>
            <person name="Lang C."/>
            <person name="Lin S."/>
            <person name="Macmil S.L."/>
            <person name="Magdelenat G."/>
            <person name="Matthews L."/>
            <person name="McCorrison J."/>
            <person name="Monaghan E.L."/>
            <person name="Mun J.H."/>
            <person name="Najar F.Z."/>
            <person name="Nicholson C."/>
            <person name="Noirot C."/>
            <person name="O'Bleness M."/>
            <person name="Paule C.R."/>
            <person name="Poulain J."/>
            <person name="Prion F."/>
            <person name="Qin B."/>
            <person name="Qu C."/>
            <person name="Retzel E.F."/>
            <person name="Riddle C."/>
            <person name="Sallet E."/>
            <person name="Samain S."/>
            <person name="Samson N."/>
            <person name="Sanders I."/>
            <person name="Saurat O."/>
            <person name="Scarpelli C."/>
            <person name="Schiex T."/>
            <person name="Segurens B."/>
            <person name="Severin A.J."/>
            <person name="Sherrier D.J."/>
            <person name="Shi R."/>
            <person name="Sims S."/>
            <person name="Singer S.R."/>
            <person name="Sinharoy S."/>
            <person name="Sterck L."/>
            <person name="Viollet A."/>
            <person name="Wang B.B."/>
            <person name="Wang K."/>
            <person name="Wang M."/>
            <person name="Wang X."/>
            <person name="Warfsmann J."/>
            <person name="Weissenbach J."/>
            <person name="White D.D."/>
            <person name="White J.D."/>
            <person name="Wiley G.B."/>
            <person name="Wincker P."/>
            <person name="Xing Y."/>
            <person name="Yang L."/>
            <person name="Yao Z."/>
            <person name="Ying F."/>
            <person name="Zhai J."/>
            <person name="Zhou L."/>
            <person name="Zuber A."/>
            <person name="Denarie J."/>
            <person name="Dixon R.A."/>
            <person name="May G.D."/>
            <person name="Schwartz D.C."/>
            <person name="Rogers J."/>
            <person name="Quetier F."/>
            <person name="Town C.D."/>
            <person name="Roe B.A."/>
        </authorList>
    </citation>
    <scope>NUCLEOTIDE SEQUENCE [LARGE SCALE GENOMIC DNA]</scope>
    <source>
        <strain evidence="3">A17</strain>
        <strain evidence="4 5">cv. Jemalong A17</strain>
    </source>
</reference>
<dbReference type="GO" id="GO:0004523">
    <property type="term" value="F:RNA-DNA hybrid ribonuclease activity"/>
    <property type="evidence" value="ECO:0007669"/>
    <property type="project" value="InterPro"/>
</dbReference>
<organism evidence="3 5">
    <name type="scientific">Medicago truncatula</name>
    <name type="common">Barrel medic</name>
    <name type="synonym">Medicago tribuloides</name>
    <dbReference type="NCBI Taxonomy" id="3880"/>
    <lineage>
        <taxon>Eukaryota</taxon>
        <taxon>Viridiplantae</taxon>
        <taxon>Streptophyta</taxon>
        <taxon>Embryophyta</taxon>
        <taxon>Tracheophyta</taxon>
        <taxon>Spermatophyta</taxon>
        <taxon>Magnoliopsida</taxon>
        <taxon>eudicotyledons</taxon>
        <taxon>Gunneridae</taxon>
        <taxon>Pentapetalae</taxon>
        <taxon>rosids</taxon>
        <taxon>fabids</taxon>
        <taxon>Fabales</taxon>
        <taxon>Fabaceae</taxon>
        <taxon>Papilionoideae</taxon>
        <taxon>50 kb inversion clade</taxon>
        <taxon>NPAAA clade</taxon>
        <taxon>Hologalegina</taxon>
        <taxon>IRL clade</taxon>
        <taxon>Trifolieae</taxon>
        <taxon>Medicago</taxon>
    </lineage>
</organism>
<accession>A0A072TVC5</accession>
<gene>
    <name evidence="3" type="ordered locus">MTR_8g098925</name>
</gene>
<protein>
    <recommendedName>
        <fullName evidence="2">RNase H type-1 domain-containing protein</fullName>
    </recommendedName>
</protein>
<keyword evidence="5" id="KW-1185">Reference proteome</keyword>
<name>A0A072TVC5_MEDTR</name>
<dbReference type="Proteomes" id="UP000002051">
    <property type="component" value="Chromosome 8"/>
</dbReference>
<reference evidence="3 5" key="2">
    <citation type="journal article" date="2014" name="BMC Genomics">
        <title>An improved genome release (version Mt4.0) for the model legume Medicago truncatula.</title>
        <authorList>
            <person name="Tang H."/>
            <person name="Krishnakumar V."/>
            <person name="Bidwell S."/>
            <person name="Rosen B."/>
            <person name="Chan A."/>
            <person name="Zhou S."/>
            <person name="Gentzbittel L."/>
            <person name="Childs K.L."/>
            <person name="Yandell M."/>
            <person name="Gundlach H."/>
            <person name="Mayer K.F."/>
            <person name="Schwartz D.C."/>
            <person name="Town C.D."/>
        </authorList>
    </citation>
    <scope>GENOME REANNOTATION</scope>
    <source>
        <strain evidence="3">A17</strain>
        <strain evidence="4 5">cv. Jemalong A17</strain>
    </source>
</reference>
<feature type="region of interest" description="Disordered" evidence="1">
    <location>
        <begin position="17"/>
        <end position="55"/>
    </location>
</feature>
<dbReference type="InterPro" id="IPR002156">
    <property type="entry name" value="RNaseH_domain"/>
</dbReference>